<evidence type="ECO:0000313" key="3">
    <source>
        <dbReference type="EMBL" id="MFC4471661.1"/>
    </source>
</evidence>
<gene>
    <name evidence="3" type="ORF">ACFPH6_45455</name>
</gene>
<evidence type="ECO:0000259" key="2">
    <source>
        <dbReference type="Pfam" id="PF13796"/>
    </source>
</evidence>
<dbReference type="Pfam" id="PF13796">
    <property type="entry name" value="Sensor"/>
    <property type="match status" value="1"/>
</dbReference>
<dbReference type="Proteomes" id="UP001596012">
    <property type="component" value="Unassembled WGS sequence"/>
</dbReference>
<name>A0ABV8Z8J7_9ACTN</name>
<proteinExistence type="predicted"/>
<keyword evidence="4" id="KW-1185">Reference proteome</keyword>
<sequence length="107" mass="11496">MHPAIPAQPRTVWQAMTRPGYLLSAWPWRSIGYLVTGALTGAAALVAIVILAAVGGILAVVLVGLPLLFCITLAGLPVARVERFRLRLGRVSKVDLGREMILLRGAW</sequence>
<dbReference type="RefSeq" id="WP_386354105.1">
    <property type="nucleotide sequence ID" value="NZ_JBHSFG010000094.1"/>
</dbReference>
<reference evidence="4" key="1">
    <citation type="journal article" date="2019" name="Int. J. Syst. Evol. Microbiol.">
        <title>The Global Catalogue of Microorganisms (GCM) 10K type strain sequencing project: providing services to taxonomists for standard genome sequencing and annotation.</title>
        <authorList>
            <consortium name="The Broad Institute Genomics Platform"/>
            <consortium name="The Broad Institute Genome Sequencing Center for Infectious Disease"/>
            <person name="Wu L."/>
            <person name="Ma J."/>
        </authorList>
    </citation>
    <scope>NUCLEOTIDE SEQUENCE [LARGE SCALE GENOMIC DNA]</scope>
    <source>
        <strain evidence="4">DT43</strain>
    </source>
</reference>
<feature type="domain" description="Putative sensor" evidence="2">
    <location>
        <begin position="33"/>
        <end position="88"/>
    </location>
</feature>
<protein>
    <submittedName>
        <fullName evidence="3">Sensor domain-containing protein</fullName>
    </submittedName>
</protein>
<keyword evidence="1" id="KW-1133">Transmembrane helix</keyword>
<evidence type="ECO:0000313" key="4">
    <source>
        <dbReference type="Proteomes" id="UP001596012"/>
    </source>
</evidence>
<dbReference type="InterPro" id="IPR025828">
    <property type="entry name" value="Put_sensor_dom"/>
</dbReference>
<feature type="transmembrane region" description="Helical" evidence="1">
    <location>
        <begin position="57"/>
        <end position="79"/>
    </location>
</feature>
<organism evidence="3 4">
    <name type="scientific">Streptomyces xiangluensis</name>
    <dbReference type="NCBI Taxonomy" id="2665720"/>
    <lineage>
        <taxon>Bacteria</taxon>
        <taxon>Bacillati</taxon>
        <taxon>Actinomycetota</taxon>
        <taxon>Actinomycetes</taxon>
        <taxon>Kitasatosporales</taxon>
        <taxon>Streptomycetaceae</taxon>
        <taxon>Streptomyces</taxon>
    </lineage>
</organism>
<accession>A0ABV8Z8J7</accession>
<keyword evidence="1" id="KW-0472">Membrane</keyword>
<feature type="transmembrane region" description="Helical" evidence="1">
    <location>
        <begin position="31"/>
        <end position="51"/>
    </location>
</feature>
<dbReference type="EMBL" id="JBHSFG010000094">
    <property type="protein sequence ID" value="MFC4471661.1"/>
    <property type="molecule type" value="Genomic_DNA"/>
</dbReference>
<feature type="non-terminal residue" evidence="3">
    <location>
        <position position="107"/>
    </location>
</feature>
<comment type="caution">
    <text evidence="3">The sequence shown here is derived from an EMBL/GenBank/DDBJ whole genome shotgun (WGS) entry which is preliminary data.</text>
</comment>
<keyword evidence="1" id="KW-0812">Transmembrane</keyword>
<evidence type="ECO:0000256" key="1">
    <source>
        <dbReference type="SAM" id="Phobius"/>
    </source>
</evidence>